<sequence length="352" mass="39719">MAPSTRTTNKSSSKKGRQLSPEAQQDSLRSAKFWFNDGDIILQAEGGTRYRVHQSLLSMNSAFFRDMFDTIGSSGPLEEEEMDGCALVKMQDPAKDWDTVLGTIYTPLKVHPDLEFLDVDVLLIMLRLGRKYQFDDLHENALHRLRKELPGDLLKFDQAFQPRLQQIFEGDRDDHCTCPKMACNPISLAKLINFALTWDVEDVLPVAYYMGLVNFTLDHILEEVKVGGETISLAQEAKKALIRGQEELLPAIFGHIYPWIARGEAYHTVPVSLCKAQDECAKAREAIGNDFLRDIQDAGRDYMVHALAKSPAIPESDDAHLGLCMLCMQHLLTHYEDARESIFDALPDMFGL</sequence>
<feature type="domain" description="BTB" evidence="2">
    <location>
        <begin position="38"/>
        <end position="106"/>
    </location>
</feature>
<organism evidence="3 4">
    <name type="scientific">Psilocybe cf. subviscida</name>
    <dbReference type="NCBI Taxonomy" id="2480587"/>
    <lineage>
        <taxon>Eukaryota</taxon>
        <taxon>Fungi</taxon>
        <taxon>Dikarya</taxon>
        <taxon>Basidiomycota</taxon>
        <taxon>Agaricomycotina</taxon>
        <taxon>Agaricomycetes</taxon>
        <taxon>Agaricomycetidae</taxon>
        <taxon>Agaricales</taxon>
        <taxon>Agaricineae</taxon>
        <taxon>Strophariaceae</taxon>
        <taxon>Psilocybe</taxon>
    </lineage>
</organism>
<protein>
    <recommendedName>
        <fullName evidence="2">BTB domain-containing protein</fullName>
    </recommendedName>
</protein>
<proteinExistence type="predicted"/>
<dbReference type="Gene3D" id="3.30.710.10">
    <property type="entry name" value="Potassium Channel Kv1.1, Chain A"/>
    <property type="match status" value="1"/>
</dbReference>
<evidence type="ECO:0000259" key="2">
    <source>
        <dbReference type="PROSITE" id="PS50097"/>
    </source>
</evidence>
<reference evidence="3 4" key="1">
    <citation type="journal article" date="2020" name="ISME J.">
        <title>Uncovering the hidden diversity of litter-decomposition mechanisms in mushroom-forming fungi.</title>
        <authorList>
            <person name="Floudas D."/>
            <person name="Bentzer J."/>
            <person name="Ahren D."/>
            <person name="Johansson T."/>
            <person name="Persson P."/>
            <person name="Tunlid A."/>
        </authorList>
    </citation>
    <scope>NUCLEOTIDE SEQUENCE [LARGE SCALE GENOMIC DNA]</scope>
    <source>
        <strain evidence="3 4">CBS 101986</strain>
    </source>
</reference>
<feature type="region of interest" description="Disordered" evidence="1">
    <location>
        <begin position="1"/>
        <end position="25"/>
    </location>
</feature>
<evidence type="ECO:0000313" key="3">
    <source>
        <dbReference type="EMBL" id="KAF5310290.1"/>
    </source>
</evidence>
<gene>
    <name evidence="3" type="ORF">D9619_010137</name>
</gene>
<dbReference type="PROSITE" id="PS50097">
    <property type="entry name" value="BTB"/>
    <property type="match status" value="1"/>
</dbReference>
<evidence type="ECO:0000313" key="4">
    <source>
        <dbReference type="Proteomes" id="UP000567179"/>
    </source>
</evidence>
<keyword evidence="4" id="KW-1185">Reference proteome</keyword>
<dbReference type="SMART" id="SM00225">
    <property type="entry name" value="BTB"/>
    <property type="match status" value="1"/>
</dbReference>
<dbReference type="OrthoDB" id="2799068at2759"/>
<dbReference type="Proteomes" id="UP000567179">
    <property type="component" value="Unassembled WGS sequence"/>
</dbReference>
<evidence type="ECO:0000256" key="1">
    <source>
        <dbReference type="SAM" id="MobiDB-lite"/>
    </source>
</evidence>
<comment type="caution">
    <text evidence="3">The sequence shown here is derived from an EMBL/GenBank/DDBJ whole genome shotgun (WGS) entry which is preliminary data.</text>
</comment>
<accession>A0A8H5ASV6</accession>
<dbReference type="InterPro" id="IPR011333">
    <property type="entry name" value="SKP1/BTB/POZ_sf"/>
</dbReference>
<dbReference type="InterPro" id="IPR000210">
    <property type="entry name" value="BTB/POZ_dom"/>
</dbReference>
<name>A0A8H5ASV6_9AGAR</name>
<dbReference type="SUPFAM" id="SSF54695">
    <property type="entry name" value="POZ domain"/>
    <property type="match status" value="1"/>
</dbReference>
<dbReference type="EMBL" id="JAACJJ010000058">
    <property type="protein sequence ID" value="KAF5310290.1"/>
    <property type="molecule type" value="Genomic_DNA"/>
</dbReference>
<dbReference type="Pfam" id="PF00651">
    <property type="entry name" value="BTB"/>
    <property type="match status" value="1"/>
</dbReference>
<dbReference type="AlphaFoldDB" id="A0A8H5ASV6"/>